<evidence type="ECO:0000256" key="5">
    <source>
        <dbReference type="ARBA" id="ARBA00023029"/>
    </source>
</evidence>
<feature type="active site" description="O-(5'-phospho-DNA)-tyrosine intermediate" evidence="8">
    <location>
        <position position="336"/>
    </location>
</feature>
<dbReference type="Gene3D" id="3.40.50.140">
    <property type="match status" value="1"/>
</dbReference>
<evidence type="ECO:0000256" key="2">
    <source>
        <dbReference type="ARBA" id="ARBA00009446"/>
    </source>
</evidence>
<protein>
    <recommendedName>
        <fullName evidence="8">DNA topoisomerase 1</fullName>
        <ecNumber evidence="8">5.6.2.1</ecNumber>
    </recommendedName>
    <alternativeName>
        <fullName evidence="8">DNA topoisomerase I</fullName>
    </alternativeName>
</protein>
<dbReference type="Gene3D" id="2.70.20.10">
    <property type="entry name" value="Topoisomerase I, domain 3"/>
    <property type="match status" value="1"/>
</dbReference>
<feature type="site" description="Interaction with DNA" evidence="8">
    <location>
        <position position="174"/>
    </location>
</feature>
<keyword evidence="4" id="KW-0460">Magnesium</keyword>
<keyword evidence="3" id="KW-0479">Metal-binding</keyword>
<gene>
    <name evidence="8 12" type="primary">topA</name>
    <name evidence="12" type="ORF">F8M49_20630</name>
</gene>
<comment type="caution">
    <text evidence="12">The sequence shown here is derived from an EMBL/GenBank/DDBJ whole genome shotgun (WGS) entry which is preliminary data.</text>
</comment>
<organism evidence="12 13">
    <name type="scientific">Rhodococcus zopfii</name>
    <dbReference type="NCBI Taxonomy" id="43772"/>
    <lineage>
        <taxon>Bacteria</taxon>
        <taxon>Bacillati</taxon>
        <taxon>Actinomycetota</taxon>
        <taxon>Actinomycetes</taxon>
        <taxon>Mycobacteriales</taxon>
        <taxon>Nocardiaceae</taxon>
        <taxon>Rhodococcus</taxon>
    </lineage>
</organism>
<evidence type="ECO:0000256" key="6">
    <source>
        <dbReference type="ARBA" id="ARBA00023125"/>
    </source>
</evidence>
<dbReference type="InterPro" id="IPR006171">
    <property type="entry name" value="TOPRIM_dom"/>
</dbReference>
<dbReference type="PANTHER" id="PTHR42785">
    <property type="entry name" value="DNA TOPOISOMERASE, TYPE IA, CORE"/>
    <property type="match status" value="1"/>
</dbReference>
<accession>A0ABU3WT08</accession>
<feature type="region of interest" description="Disordered" evidence="9">
    <location>
        <begin position="767"/>
        <end position="787"/>
    </location>
</feature>
<dbReference type="SMART" id="SM00436">
    <property type="entry name" value="TOP1Bc"/>
    <property type="match status" value="1"/>
</dbReference>
<dbReference type="HAMAP" id="MF_00952">
    <property type="entry name" value="Topoisom_1_prok"/>
    <property type="match status" value="1"/>
</dbReference>
<feature type="region of interest" description="Disordered" evidence="9">
    <location>
        <begin position="896"/>
        <end position="978"/>
    </location>
</feature>
<feature type="domain" description="Toprim" evidence="10">
    <location>
        <begin position="16"/>
        <end position="140"/>
    </location>
</feature>
<dbReference type="Pfam" id="PF01131">
    <property type="entry name" value="Topoisom_bac"/>
    <property type="match status" value="1"/>
</dbReference>
<keyword evidence="13" id="KW-1185">Reference proteome</keyword>
<dbReference type="PRINTS" id="PR00417">
    <property type="entry name" value="PRTPISMRASEI"/>
</dbReference>
<proteinExistence type="inferred from homology"/>
<dbReference type="Pfam" id="PF13368">
    <property type="entry name" value="Toprim_C_rpt"/>
    <property type="match status" value="4"/>
</dbReference>
<feature type="site" description="Interaction with DNA" evidence="8">
    <location>
        <position position="165"/>
    </location>
</feature>
<feature type="domain" description="Topo IA-type catalytic" evidence="11">
    <location>
        <begin position="155"/>
        <end position="607"/>
    </location>
</feature>
<keyword evidence="5 8" id="KW-0799">Topoisomerase</keyword>
<evidence type="ECO:0000256" key="4">
    <source>
        <dbReference type="ARBA" id="ARBA00022842"/>
    </source>
</evidence>
<dbReference type="PROSITE" id="PS52039">
    <property type="entry name" value="TOPO_IA_2"/>
    <property type="match status" value="1"/>
</dbReference>
<dbReference type="InterPro" id="IPR013497">
    <property type="entry name" value="Topo_IA_cen"/>
</dbReference>
<dbReference type="InterPro" id="IPR003601">
    <property type="entry name" value="Topo_IA_2"/>
</dbReference>
<feature type="region of interest" description="Interaction with DNA" evidence="8">
    <location>
        <begin position="189"/>
        <end position="194"/>
    </location>
</feature>
<feature type="compositionally biased region" description="Basic residues" evidence="9">
    <location>
        <begin position="767"/>
        <end position="779"/>
    </location>
</feature>
<keyword evidence="6 8" id="KW-0238">DNA-binding</keyword>
<dbReference type="InterPro" id="IPR000380">
    <property type="entry name" value="Topo_IA"/>
</dbReference>
<dbReference type="NCBIfam" id="TIGR01051">
    <property type="entry name" value="topA_bact"/>
    <property type="match status" value="1"/>
</dbReference>
<dbReference type="Gene3D" id="1.10.290.10">
    <property type="entry name" value="Topoisomerase I, domain 4"/>
    <property type="match status" value="1"/>
</dbReference>
<comment type="similarity">
    <text evidence="2 8">Belongs to the type IA topoisomerase family.</text>
</comment>
<dbReference type="InterPro" id="IPR025589">
    <property type="entry name" value="Toprim_C_rpt"/>
</dbReference>
<sequence>MAARDKSTSDGSSGTRRLVIVESPTKAKKIAPYLGRGYVVEASVGHIRDLPRGAADVPAKYKGEAWARLGVNVDQDFEALYVVSPEKKSKVAELKSLLKDADELYLATDPDREGEAIAWHLLETLKPKVPVRRMVFHEITEPAIRAAAENTRDLDIDLVDAQETRRILDRLYGYEVSPVLWKKVMPRLSAGRVQSVATRVIVQRERERMAFTSAEYWDIAATLDAGADASPRSFGARLVGVDGSRVAVGRDFGPDGALKSTGVAVLDEARARALATALEGAALAVTSAESKPYTRKPYAPFMTSTLQQEAGRKLRFSSERTMRIAQRLYENGYITYMRTDSTTLSESAITAARAQATQLYGAEYVSPSPRQYTRKVKNAQEAHEAIRPAGDVFATPGELHSRLDTDEFKLYELIWQRTVASQMADARGTTLTLRITGTAATGEECVFSASGRTITFAGFLKAYVESVDEEAGGQSDDAESRLPNLSEGQSVTATKLDPDGHSTNPPARYTEASLIKALEDLGIGRPSTYASIIKTILDRGYVYKRGSALVPSWVAFAVIGLLEAHFGQLVDYDFTAGMEDDLDEIASGHEQRNDWLSSFYFGGERGTEGSVAREGGLKKMVGENLEEIDAREINSIRLFDDADGREIHVRVGRFGPYLERMVLDPDNPDGEPISQRANLPDDLPPDELTLEYAEKLFSTPQEGRSLGTDPVTGNEIVAREGRFGPYVTELLPEPPAEPEEPEPAVTPIPVEEVGTGGTATKTAAKKAAARKAPAKKAAKKATGPKPRTASLLKTMDLSTVTLEDALRLLSLPRVVGTDPESGEEITAQNGRYGPYLKKGTDSRSLATEEQMFTVTLEEALKIYAEPKRRGRQAAATPPLRELGADPVSEKPMVIKDGRFGPYVTDGETNASLRKGDEVGTITDERASELLADRRARGPAKKTTKKTAAKKSPAKKTAAKKTAAKKAPAKKAAAKKTAE</sequence>
<dbReference type="SMART" id="SM00437">
    <property type="entry name" value="TOP1Ac"/>
    <property type="match status" value="1"/>
</dbReference>
<evidence type="ECO:0000313" key="13">
    <source>
        <dbReference type="Proteomes" id="UP001275440"/>
    </source>
</evidence>
<dbReference type="InterPro" id="IPR028612">
    <property type="entry name" value="Topoisom_1_IA"/>
</dbReference>
<evidence type="ECO:0000256" key="7">
    <source>
        <dbReference type="ARBA" id="ARBA00023235"/>
    </source>
</evidence>
<feature type="region of interest" description="Disordered" evidence="9">
    <location>
        <begin position="470"/>
        <end position="507"/>
    </location>
</feature>
<dbReference type="InterPro" id="IPR013826">
    <property type="entry name" value="Topo_IA_cen_sub3"/>
</dbReference>
<evidence type="ECO:0000259" key="10">
    <source>
        <dbReference type="PROSITE" id="PS50880"/>
    </source>
</evidence>
<dbReference type="InterPro" id="IPR003602">
    <property type="entry name" value="Topo_IA_DNA-bd_dom"/>
</dbReference>
<comment type="subunit">
    <text evidence="8">Monomer.</text>
</comment>
<dbReference type="InterPro" id="IPR023405">
    <property type="entry name" value="Topo_IA_core_domain"/>
</dbReference>
<feature type="site" description="Interaction with DNA" evidence="8">
    <location>
        <position position="338"/>
    </location>
</feature>
<comment type="function">
    <text evidence="8">Releases the supercoiling and torsional tension of DNA, which is introduced during the DNA replication and transcription, by transiently cleaving and rejoining one strand of the DNA duplex. Introduces a single-strand break via transesterification at a target site in duplex DNA. The scissile phosphodiester is attacked by the catalytic tyrosine of the enzyme, resulting in the formation of a DNA-(5'-phosphotyrosyl)-enzyme intermediate and the expulsion of a 3'-OH DNA strand. The free DNA strand then undergoes passage around the unbroken strand, thus removing DNA supercoils. Finally, in the religation step, the DNA 3'-OH attacks the covalent intermediate to expel the active-site tyrosine and restore the DNA phosphodiester backbone.</text>
</comment>
<dbReference type="Pfam" id="PF01751">
    <property type="entry name" value="Toprim"/>
    <property type="match status" value="1"/>
</dbReference>
<reference evidence="12 13" key="1">
    <citation type="submission" date="2019-10" db="EMBL/GenBank/DDBJ databases">
        <title>Draft Genome Assembly of Rhodococcus zopfii DSM44189.</title>
        <authorList>
            <person name="Sutton J.M."/>
            <person name="Akob D.M."/>
            <person name="Bushman T.J."/>
        </authorList>
    </citation>
    <scope>NUCLEOTIDE SEQUENCE [LARGE SCALE GENOMIC DNA]</scope>
    <source>
        <strain evidence="12 13">DSM 44189</strain>
    </source>
</reference>
<dbReference type="Gene3D" id="1.10.460.10">
    <property type="entry name" value="Topoisomerase I, domain 2"/>
    <property type="match status" value="1"/>
</dbReference>
<name>A0ABU3WT08_9NOCA</name>
<feature type="site" description="Interaction with DNA" evidence="8">
    <location>
        <position position="46"/>
    </location>
</feature>
<evidence type="ECO:0000256" key="1">
    <source>
        <dbReference type="ARBA" id="ARBA00000213"/>
    </source>
</evidence>
<feature type="site" description="Interaction with DNA" evidence="8">
    <location>
        <position position="539"/>
    </location>
</feature>
<dbReference type="Proteomes" id="UP001275440">
    <property type="component" value="Unassembled WGS sequence"/>
</dbReference>
<dbReference type="InterPro" id="IPR013825">
    <property type="entry name" value="Topo_IA_cen_sub2"/>
</dbReference>
<dbReference type="EC" id="5.6.2.1" evidence="8"/>
<dbReference type="PANTHER" id="PTHR42785:SF1">
    <property type="entry name" value="DNA TOPOISOMERASE"/>
    <property type="match status" value="1"/>
</dbReference>
<dbReference type="CDD" id="cd03363">
    <property type="entry name" value="TOPRIM_TopoIA_TopoI"/>
    <property type="match status" value="1"/>
</dbReference>
<evidence type="ECO:0000259" key="11">
    <source>
        <dbReference type="PROSITE" id="PS52039"/>
    </source>
</evidence>
<feature type="compositionally biased region" description="Basic residues" evidence="9">
    <location>
        <begin position="936"/>
        <end position="978"/>
    </location>
</feature>
<dbReference type="CDD" id="cd00186">
    <property type="entry name" value="TOP1Ac"/>
    <property type="match status" value="1"/>
</dbReference>
<dbReference type="InterPro" id="IPR023406">
    <property type="entry name" value="Topo_IA_AS"/>
</dbReference>
<feature type="site" description="Interaction with DNA" evidence="8">
    <location>
        <position position="166"/>
    </location>
</feature>
<dbReference type="InterPro" id="IPR013824">
    <property type="entry name" value="Topo_IA_cen_sub1"/>
</dbReference>
<feature type="site" description="Interaction with DNA" evidence="8">
    <location>
        <position position="169"/>
    </location>
</feature>
<dbReference type="InterPro" id="IPR005733">
    <property type="entry name" value="TopoI_bac-type"/>
</dbReference>
<evidence type="ECO:0000313" key="12">
    <source>
        <dbReference type="EMBL" id="MDV2477130.1"/>
    </source>
</evidence>
<dbReference type="InterPro" id="IPR034149">
    <property type="entry name" value="TOPRIM_TopoI"/>
</dbReference>
<feature type="site" description="Interaction with DNA" evidence="8">
    <location>
        <position position="181"/>
    </location>
</feature>
<dbReference type="PROSITE" id="PS00396">
    <property type="entry name" value="TOPO_IA_1"/>
    <property type="match status" value="1"/>
</dbReference>
<comment type="catalytic activity">
    <reaction evidence="1 8">
        <text>ATP-independent breakage of single-stranded DNA, followed by passage and rejoining.</text>
        <dbReference type="EC" id="5.6.2.1"/>
    </reaction>
</comment>
<feature type="compositionally biased region" description="Basic and acidic residues" evidence="9">
    <location>
        <begin position="913"/>
        <end position="935"/>
    </location>
</feature>
<keyword evidence="7 8" id="KW-0413">Isomerase</keyword>
<evidence type="ECO:0000256" key="9">
    <source>
        <dbReference type="SAM" id="MobiDB-lite"/>
    </source>
</evidence>
<dbReference type="SUPFAM" id="SSF56712">
    <property type="entry name" value="Prokaryotic type I DNA topoisomerase"/>
    <property type="match status" value="1"/>
</dbReference>
<dbReference type="EMBL" id="WBMO01000001">
    <property type="protein sequence ID" value="MDV2477130.1"/>
    <property type="molecule type" value="Genomic_DNA"/>
</dbReference>
<dbReference type="PROSITE" id="PS50880">
    <property type="entry name" value="TOPRIM"/>
    <property type="match status" value="1"/>
</dbReference>
<evidence type="ECO:0000256" key="3">
    <source>
        <dbReference type="ARBA" id="ARBA00022723"/>
    </source>
</evidence>
<dbReference type="SMART" id="SM00493">
    <property type="entry name" value="TOPRIM"/>
    <property type="match status" value="1"/>
</dbReference>
<evidence type="ECO:0000256" key="8">
    <source>
        <dbReference type="HAMAP-Rule" id="MF_00952"/>
    </source>
</evidence>